<keyword evidence="2" id="KW-1185">Reference proteome</keyword>
<evidence type="ECO:0000313" key="2">
    <source>
        <dbReference type="Proteomes" id="UP001445335"/>
    </source>
</evidence>
<dbReference type="EMBL" id="JALJOU010000007">
    <property type="protein sequence ID" value="KAK9842584.1"/>
    <property type="molecule type" value="Genomic_DNA"/>
</dbReference>
<proteinExistence type="predicted"/>
<dbReference type="Proteomes" id="UP001445335">
    <property type="component" value="Unassembled WGS sequence"/>
</dbReference>
<accession>A0AAW1S9K7</accession>
<gene>
    <name evidence="1" type="ORF">WJX81_007497</name>
</gene>
<dbReference type="AlphaFoldDB" id="A0AAW1S9K7"/>
<protein>
    <submittedName>
        <fullName evidence="1">Uncharacterized protein</fullName>
    </submittedName>
</protein>
<evidence type="ECO:0000313" key="1">
    <source>
        <dbReference type="EMBL" id="KAK9842584.1"/>
    </source>
</evidence>
<reference evidence="1 2" key="1">
    <citation type="journal article" date="2024" name="Nat. Commun.">
        <title>Phylogenomics reveals the evolutionary origins of lichenization in chlorophyte algae.</title>
        <authorList>
            <person name="Puginier C."/>
            <person name="Libourel C."/>
            <person name="Otte J."/>
            <person name="Skaloud P."/>
            <person name="Haon M."/>
            <person name="Grisel S."/>
            <person name="Petersen M."/>
            <person name="Berrin J.G."/>
            <person name="Delaux P.M."/>
            <person name="Dal Grande F."/>
            <person name="Keller J."/>
        </authorList>
    </citation>
    <scope>NUCLEOTIDE SEQUENCE [LARGE SCALE GENOMIC DNA]</scope>
    <source>
        <strain evidence="1 2">SAG 245.80</strain>
    </source>
</reference>
<comment type="caution">
    <text evidence="1">The sequence shown here is derived from an EMBL/GenBank/DDBJ whole genome shotgun (WGS) entry which is preliminary data.</text>
</comment>
<name>A0AAW1S9K7_9CHLO</name>
<sequence>MCRAVTEELPAGRLLHAPHLASHARAGGLPSADAGAGAGATLAHETGTSVTHTELTDEQLVYDVKDKAMKTAVALTGILAMAVFASAGEEVLACHPADFIVFVLRKLCKRTCAWPRSLFAPPVIHQLLVDAHILAAMCGPEMAVELARRCALGLLLHVARRGDTPQGRAEARNGGFDTRTQELCMPPEAAITGVVHAFAQRDPEVEAA</sequence>
<organism evidence="1 2">
    <name type="scientific">Elliptochloris bilobata</name>
    <dbReference type="NCBI Taxonomy" id="381761"/>
    <lineage>
        <taxon>Eukaryota</taxon>
        <taxon>Viridiplantae</taxon>
        <taxon>Chlorophyta</taxon>
        <taxon>core chlorophytes</taxon>
        <taxon>Trebouxiophyceae</taxon>
        <taxon>Trebouxiophyceae incertae sedis</taxon>
        <taxon>Elliptochloris clade</taxon>
        <taxon>Elliptochloris</taxon>
    </lineage>
</organism>